<proteinExistence type="predicted"/>
<dbReference type="PROSITE" id="PS50106">
    <property type="entry name" value="PDZ"/>
    <property type="match status" value="1"/>
</dbReference>
<gene>
    <name evidence="3" type="primary">ptp-1</name>
    <name evidence="3" type="ORF">Anas_03104</name>
</gene>
<evidence type="ECO:0000259" key="2">
    <source>
        <dbReference type="PROSITE" id="PS50106"/>
    </source>
</evidence>
<feature type="domain" description="PDZ" evidence="2">
    <location>
        <begin position="20"/>
        <end position="92"/>
    </location>
</feature>
<dbReference type="GO" id="GO:0004725">
    <property type="term" value="F:protein tyrosine phosphatase activity"/>
    <property type="evidence" value="ECO:0007669"/>
    <property type="project" value="InterPro"/>
</dbReference>
<dbReference type="OrthoDB" id="5854685at2759"/>
<protein>
    <submittedName>
        <fullName evidence="3">Tyrosine-protein phosphatase 1</fullName>
    </submittedName>
</protein>
<dbReference type="PANTHER" id="PTHR45706:SF4">
    <property type="entry name" value="TYROSINE-PROTEIN PHOSPHATASE"/>
    <property type="match status" value="1"/>
</dbReference>
<dbReference type="InterPro" id="IPR001478">
    <property type="entry name" value="PDZ"/>
</dbReference>
<dbReference type="Pfam" id="PF00102">
    <property type="entry name" value="Y_phosphatase"/>
    <property type="match status" value="1"/>
</dbReference>
<dbReference type="SUPFAM" id="SSF52799">
    <property type="entry name" value="(Phosphotyrosine protein) phosphatases II"/>
    <property type="match status" value="1"/>
</dbReference>
<dbReference type="SUPFAM" id="SSF50156">
    <property type="entry name" value="PDZ domain-like"/>
    <property type="match status" value="1"/>
</dbReference>
<dbReference type="AlphaFoldDB" id="A0A5N5TML1"/>
<dbReference type="InterPro" id="IPR029021">
    <property type="entry name" value="Prot-tyrosine_phosphatase-like"/>
</dbReference>
<evidence type="ECO:0000313" key="4">
    <source>
        <dbReference type="Proteomes" id="UP000326759"/>
    </source>
</evidence>
<dbReference type="PROSITE" id="PS50055">
    <property type="entry name" value="TYR_PHOSPHATASE_PTP"/>
    <property type="match status" value="1"/>
</dbReference>
<dbReference type="SMART" id="SM00194">
    <property type="entry name" value="PTPc"/>
    <property type="match status" value="1"/>
</dbReference>
<name>A0A5N5TML1_9CRUS</name>
<dbReference type="InterPro" id="IPR000242">
    <property type="entry name" value="PTP_cat"/>
</dbReference>
<dbReference type="Gene3D" id="2.30.42.10">
    <property type="match status" value="1"/>
</dbReference>
<dbReference type="PANTHER" id="PTHR45706">
    <property type="entry name" value="TYROSINE-PROTEIN PHOSPHATASE"/>
    <property type="match status" value="1"/>
</dbReference>
<organism evidence="3 4">
    <name type="scientific">Armadillidium nasatum</name>
    <dbReference type="NCBI Taxonomy" id="96803"/>
    <lineage>
        <taxon>Eukaryota</taxon>
        <taxon>Metazoa</taxon>
        <taxon>Ecdysozoa</taxon>
        <taxon>Arthropoda</taxon>
        <taxon>Crustacea</taxon>
        <taxon>Multicrustacea</taxon>
        <taxon>Malacostraca</taxon>
        <taxon>Eumalacostraca</taxon>
        <taxon>Peracarida</taxon>
        <taxon>Isopoda</taxon>
        <taxon>Oniscidea</taxon>
        <taxon>Crinocheta</taxon>
        <taxon>Armadillidiidae</taxon>
        <taxon>Armadillidium</taxon>
    </lineage>
</organism>
<sequence length="300" mass="33407">MFAWEFIGGPGDETIQGLVSIRIKPDEQGKYGFNVKGGSDQQQPVLVSKVAPGTAADRCYPRLNEGDQVLFINGVDVSAMSHFEVVSAIRSSHETQTNGLLLTVKQNVYEPEALEEPAFQYVPESLPEGVGRGGLSGRAGALEESLLLLSEALESGSLVAQFEQLYRRKPGLPMNEARKQENEKKNRYRDISPYDGTRVVLKTTLGDYINASYVNMEIPGSGIINRYIACQGPLSTTTSDFWHMVWEQQSTLVVMLTTVVEQGRVKCHRYWPKIFESLEFVYCDGSENSMINIKLNLIKT</sequence>
<accession>A0A5N5TML1</accession>
<feature type="domain" description="Tyrosine-protein phosphatase" evidence="1">
    <location>
        <begin position="158"/>
        <end position="300"/>
    </location>
</feature>
<dbReference type="Pfam" id="PF00595">
    <property type="entry name" value="PDZ"/>
    <property type="match status" value="1"/>
</dbReference>
<dbReference type="Gene3D" id="3.90.190.10">
    <property type="entry name" value="Protein tyrosine phosphatase superfamily"/>
    <property type="match status" value="1"/>
</dbReference>
<dbReference type="InterPro" id="IPR036034">
    <property type="entry name" value="PDZ_sf"/>
</dbReference>
<evidence type="ECO:0000259" key="1">
    <source>
        <dbReference type="PROSITE" id="PS50055"/>
    </source>
</evidence>
<comment type="caution">
    <text evidence="3">The sequence shown here is derived from an EMBL/GenBank/DDBJ whole genome shotgun (WGS) entry which is preliminary data.</text>
</comment>
<dbReference type="Proteomes" id="UP000326759">
    <property type="component" value="Unassembled WGS sequence"/>
</dbReference>
<dbReference type="SMART" id="SM00228">
    <property type="entry name" value="PDZ"/>
    <property type="match status" value="1"/>
</dbReference>
<evidence type="ECO:0000313" key="3">
    <source>
        <dbReference type="EMBL" id="KAB7507413.1"/>
    </source>
</evidence>
<dbReference type="PRINTS" id="PR00700">
    <property type="entry name" value="PRTYPHPHTASE"/>
</dbReference>
<reference evidence="3 4" key="1">
    <citation type="journal article" date="2019" name="PLoS Biol.">
        <title>Sex chromosomes control vertical transmission of feminizing Wolbachia symbionts in an isopod.</title>
        <authorList>
            <person name="Becking T."/>
            <person name="Chebbi M.A."/>
            <person name="Giraud I."/>
            <person name="Moumen B."/>
            <person name="Laverre T."/>
            <person name="Caubet Y."/>
            <person name="Peccoud J."/>
            <person name="Gilbert C."/>
            <person name="Cordaux R."/>
        </authorList>
    </citation>
    <scope>NUCLEOTIDE SEQUENCE [LARGE SCALE GENOMIC DNA]</scope>
    <source>
        <strain evidence="3">ANa2</strain>
        <tissue evidence="3">Whole body excluding digestive tract and cuticle</tissue>
    </source>
</reference>
<keyword evidence="4" id="KW-1185">Reference proteome</keyword>
<dbReference type="EMBL" id="SEYY01000353">
    <property type="protein sequence ID" value="KAB7507413.1"/>
    <property type="molecule type" value="Genomic_DNA"/>
</dbReference>